<evidence type="ECO:0000313" key="1">
    <source>
        <dbReference type="EMBL" id="CAB4123235.1"/>
    </source>
</evidence>
<protein>
    <submittedName>
        <fullName evidence="1">Uncharacterized protein</fullName>
    </submittedName>
</protein>
<name>A0A6J5KPJ8_9CAUD</name>
<dbReference type="Gene3D" id="3.40.960.10">
    <property type="entry name" value="VSR Endonuclease"/>
    <property type="match status" value="1"/>
</dbReference>
<proteinExistence type="predicted"/>
<sequence>MCRSRMAVPSALCHISLGDTAHVFIRSILRFSENIMSSRKTQEQWISEVIEKHGTRYDYSMVSYTGAHTPVTIICRKHGPFLQRPNDHRRGQACPSCANDVRSITTGNSKRKSPETFLIDARKVHRNVYDYSKTRYVSSFEKITITCPIHGDFIQAPSSHLEGYGCSRCSKGKVSQPETDWLDSHNIPHTHRQFPIRIGKRRIIADGFDPSTNTVYEFYGDWWHGNPSQYQPHDVHVLLKKTYAQLYEKTMMRENLLKSHGYQLITVWEKEFKASLIQD</sequence>
<organism evidence="1">
    <name type="scientific">uncultured Caudovirales phage</name>
    <dbReference type="NCBI Taxonomy" id="2100421"/>
    <lineage>
        <taxon>Viruses</taxon>
        <taxon>Duplodnaviria</taxon>
        <taxon>Heunggongvirae</taxon>
        <taxon>Uroviricota</taxon>
        <taxon>Caudoviricetes</taxon>
        <taxon>Peduoviridae</taxon>
        <taxon>Maltschvirus</taxon>
        <taxon>Maltschvirus maltsch</taxon>
    </lineage>
</organism>
<reference evidence="1" key="1">
    <citation type="submission" date="2020-04" db="EMBL/GenBank/DDBJ databases">
        <authorList>
            <person name="Chiriac C."/>
            <person name="Salcher M."/>
            <person name="Ghai R."/>
            <person name="Kavagutti S V."/>
        </authorList>
    </citation>
    <scope>NUCLEOTIDE SEQUENCE</scope>
</reference>
<accession>A0A6J5KPJ8</accession>
<gene>
    <name evidence="1" type="ORF">UFOVP29_394</name>
</gene>
<dbReference type="EMBL" id="LR796167">
    <property type="protein sequence ID" value="CAB4123235.1"/>
    <property type="molecule type" value="Genomic_DNA"/>
</dbReference>